<proteinExistence type="predicted"/>
<dbReference type="Gene3D" id="3.40.50.150">
    <property type="entry name" value="Vaccinia Virus protein VP39"/>
    <property type="match status" value="1"/>
</dbReference>
<keyword evidence="2" id="KW-0479">Metal-binding</keyword>
<organism evidence="8">
    <name type="scientific">hydrocarbon metagenome</name>
    <dbReference type="NCBI Taxonomy" id="938273"/>
    <lineage>
        <taxon>unclassified sequences</taxon>
        <taxon>metagenomes</taxon>
        <taxon>ecological metagenomes</taxon>
    </lineage>
</organism>
<keyword evidence="3" id="KW-0809">Transit peptide</keyword>
<evidence type="ECO:0000313" key="8">
    <source>
        <dbReference type="EMBL" id="KUG19468.1"/>
    </source>
</evidence>
<comment type="subcellular location">
    <subcellularLocation>
        <location evidence="1">Mitochondrion</location>
    </subcellularLocation>
</comment>
<evidence type="ECO:0000256" key="5">
    <source>
        <dbReference type="ARBA" id="ARBA00023014"/>
    </source>
</evidence>
<keyword evidence="5" id="KW-0411">Iron-sulfur</keyword>
<dbReference type="GO" id="GO:0051536">
    <property type="term" value="F:iron-sulfur cluster binding"/>
    <property type="evidence" value="ECO:0007669"/>
    <property type="project" value="UniProtKB-KW"/>
</dbReference>
<keyword evidence="6" id="KW-0496">Mitochondrion</keyword>
<gene>
    <name evidence="8" type="ORF">ASZ90_010810</name>
</gene>
<dbReference type="Pfam" id="PF09243">
    <property type="entry name" value="Rsm22"/>
    <property type="match status" value="1"/>
</dbReference>
<dbReference type="InterPro" id="IPR058959">
    <property type="entry name" value="DUF8157_C"/>
</dbReference>
<protein>
    <recommendedName>
        <fullName evidence="7">DUF8157 domain-containing protein</fullName>
    </recommendedName>
</protein>
<dbReference type="GO" id="GO:0046872">
    <property type="term" value="F:metal ion binding"/>
    <property type="evidence" value="ECO:0007669"/>
    <property type="project" value="UniProtKB-KW"/>
</dbReference>
<evidence type="ECO:0000256" key="3">
    <source>
        <dbReference type="ARBA" id="ARBA00022946"/>
    </source>
</evidence>
<dbReference type="AlphaFoldDB" id="A0A0W8FF14"/>
<dbReference type="SUPFAM" id="SSF53335">
    <property type="entry name" value="S-adenosyl-L-methionine-dependent methyltransferases"/>
    <property type="match status" value="1"/>
</dbReference>
<evidence type="ECO:0000256" key="4">
    <source>
        <dbReference type="ARBA" id="ARBA00023004"/>
    </source>
</evidence>
<evidence type="ECO:0000256" key="1">
    <source>
        <dbReference type="ARBA" id="ARBA00004173"/>
    </source>
</evidence>
<sequence length="444" mass="49250">MDGQEIAPPLALSASERRRQKAFLFAPEIPGHIQELVEGYIEQKTGKPRDDPKVLDRLRNAVMVQKSRYWNRRERKAIPYRKGYQVLGYLAYHFPVYMIQFEHILLQLADDGLLKDRMRILDAGTGPGVVPLAVIDFLGRLDDGRAEIHAIERSEEHLEAYAALVPPAAAAAGGRVRVMPPIRADIASLSPDTIPDGIDLLVFSNVLNELSDQSIDERADIVMALAEKVADGGIVVIVEPADLANATTLRQTALALTDRGLAMHRPCSFIWGTRCRPERCWTFEQKGNIRPTRLAERLAGESGAYRFVNVDIKYASAVLRKGGLPRQAVRVPRGAKFARFSQLGRHRDRHINAVGALMSGDLGSGAGSVYLLCDGTPAKPVYAVVPARLRGEIRSALRKVPYGDIVELHDVIVRYNREHDAYNLVVHKKTRIRRVACGDPAERG</sequence>
<feature type="domain" description="DUF8157" evidence="7">
    <location>
        <begin position="342"/>
        <end position="435"/>
    </location>
</feature>
<dbReference type="GO" id="GO:0006412">
    <property type="term" value="P:translation"/>
    <property type="evidence" value="ECO:0007669"/>
    <property type="project" value="InterPro"/>
</dbReference>
<dbReference type="EMBL" id="LNQE01001286">
    <property type="protein sequence ID" value="KUG19468.1"/>
    <property type="molecule type" value="Genomic_DNA"/>
</dbReference>
<comment type="caution">
    <text evidence="8">The sequence shown here is derived from an EMBL/GenBank/DDBJ whole genome shotgun (WGS) entry which is preliminary data.</text>
</comment>
<dbReference type="GO" id="GO:0005739">
    <property type="term" value="C:mitochondrion"/>
    <property type="evidence" value="ECO:0007669"/>
    <property type="project" value="UniProtKB-SubCell"/>
</dbReference>
<reference evidence="8" key="1">
    <citation type="journal article" date="2015" name="Proc. Natl. Acad. Sci. U.S.A.">
        <title>Networks of energetic and metabolic interactions define dynamics in microbial communities.</title>
        <authorList>
            <person name="Embree M."/>
            <person name="Liu J.K."/>
            <person name="Al-Bassam M.M."/>
            <person name="Zengler K."/>
        </authorList>
    </citation>
    <scope>NUCLEOTIDE SEQUENCE</scope>
</reference>
<dbReference type="InterPro" id="IPR029063">
    <property type="entry name" value="SAM-dependent_MTases_sf"/>
</dbReference>
<dbReference type="InterPro" id="IPR015324">
    <property type="entry name" value="Ribosomal_Rsm22-like"/>
</dbReference>
<evidence type="ECO:0000259" key="7">
    <source>
        <dbReference type="Pfam" id="PF26487"/>
    </source>
</evidence>
<evidence type="ECO:0000256" key="2">
    <source>
        <dbReference type="ARBA" id="ARBA00022723"/>
    </source>
</evidence>
<dbReference type="Pfam" id="PF26487">
    <property type="entry name" value="DUF8157_C"/>
    <property type="match status" value="1"/>
</dbReference>
<name>A0A0W8FF14_9ZZZZ</name>
<dbReference type="GO" id="GO:0008168">
    <property type="term" value="F:methyltransferase activity"/>
    <property type="evidence" value="ECO:0007669"/>
    <property type="project" value="InterPro"/>
</dbReference>
<keyword evidence="4" id="KW-0408">Iron</keyword>
<evidence type="ECO:0000256" key="6">
    <source>
        <dbReference type="ARBA" id="ARBA00023128"/>
    </source>
</evidence>
<accession>A0A0W8FF14</accession>